<sequence length="1256" mass="132531">MYQRATSQDEGECDDGRYPGSQSLPTLFGFVDGNQMSPLVLVDGTFPLNEALPLNPTTMSLLGRSPTRSVLQIELGTASSPSGPVLSVGSTQSLFLESLGLSIKQASPFISTAGTLSIEKCSFTGTSNTGNTQTISATAGHIFITETTFESLQSEQVSAILSVSNTNIEIGSSVSFSSCKSSESGGALTLDISTLSDPVVLSQLEFTECSASKRGGGLSATVAHNTDSSNTFDFTLQQCVFISCQVGSSSNSDRIGGGGFALSVENMAKVAIVGCSFKDCTAPSGTGLGGGLYLDIRSSTRTDRKTAYSLTTANGPPKVQLSFESCSAEYGSWFFIDAVDSSVRKPPVFRNPQRIISATSSTKDMFAGQSTEPAFVDLLSAFPSINNVLYLGNGGDDSQTCDTVVLLCSTLPGVQSKVNGVWKEYSLFIHETVIFNAGCSFSGVPLELVKTTETASSHAQIRLYGSTVQVDPPSVLSFQTMVTVKNIEFVINQKTGIQPFIVVECGQNAITFADVKLSNGVSEQSYAQTMIHIKSGMLIITKLSFEDIDTDSDAPIWLSGGSLVDESENDVTMRVIYGGDRGWIGVEGDTVASTYPDLKLKKWIFGGSPTAKKSHGLWLKNVGTVELTDCSFSSFKKGSELESAILDGSAIHAELCSSSSLTITSCSFASCSSLGNGGAIFVDLSSLGSGTYLLSSLSFGDGKEGSEMNSHGDGKFGRDVFVEIGSLSRDILVAEKFSGSCPSREETSTDIFTPFERESISFSDESMTASILYLFFGYSSGQLIVDSNGEDNALCGSRFLPCSSISVGYENCVPTQTGTPVSVEMRSQLTINSKLAMKDKIVTLSRKDTQTLTIGQNGQISGENSLSATATLTLSSLTIEFDSWTGSETFISLGGGSLIVACCSMGSSSSTLNGRFCSMSGGSLSIDSASSLFDSSATRTTELFAISGGVATISLMTLPLSVYSDSKGLFVISGSGELIWTVNTIDLNNAEGKGIVLMSGGSLKMSGGEMSKIKLKSDFISGSGTVELFDTTFTSMVDTSITSNSEGFHVVGMEIKSGQTVTIGKKDVITSFSKCSSSGNGGALSMIVERSGVAAVSACSFAACHSDGNGGGFSLDITGSTLANKKSSYFITKGSSSLSFTDCTSSGTSNWLFISFTSFEDDYLLSKLDFDVLIALPNKDALGFDQTSYFDLIYPRVDADLQIRLGADLQVYTQIRLFLVALPTLRLLYTATISFSTAQPEFTFLDIRAHPPLCPV</sequence>
<comment type="caution">
    <text evidence="1">The sequence shown here is derived from an EMBL/GenBank/DDBJ whole genome shotgun (WGS) entry which is preliminary data.</text>
</comment>
<gene>
    <name evidence="1" type="ORF">BLNAU_5516</name>
</gene>
<name>A0ABQ9Y6V3_9EUKA</name>
<organism evidence="1 2">
    <name type="scientific">Blattamonas nauphoetae</name>
    <dbReference type="NCBI Taxonomy" id="2049346"/>
    <lineage>
        <taxon>Eukaryota</taxon>
        <taxon>Metamonada</taxon>
        <taxon>Preaxostyla</taxon>
        <taxon>Oxymonadida</taxon>
        <taxon>Blattamonas</taxon>
    </lineage>
</organism>
<accession>A0ABQ9Y6V3</accession>
<proteinExistence type="predicted"/>
<dbReference type="SUPFAM" id="SSF51126">
    <property type="entry name" value="Pectin lyase-like"/>
    <property type="match status" value="1"/>
</dbReference>
<dbReference type="EMBL" id="JARBJD010000029">
    <property type="protein sequence ID" value="KAK2959467.1"/>
    <property type="molecule type" value="Genomic_DNA"/>
</dbReference>
<dbReference type="InterPro" id="IPR011050">
    <property type="entry name" value="Pectin_lyase_fold/virulence"/>
</dbReference>
<protein>
    <submittedName>
        <fullName evidence="1">Uncharacterized protein</fullName>
    </submittedName>
</protein>
<keyword evidence="2" id="KW-1185">Reference proteome</keyword>
<evidence type="ECO:0000313" key="2">
    <source>
        <dbReference type="Proteomes" id="UP001281761"/>
    </source>
</evidence>
<evidence type="ECO:0000313" key="1">
    <source>
        <dbReference type="EMBL" id="KAK2959467.1"/>
    </source>
</evidence>
<dbReference type="Proteomes" id="UP001281761">
    <property type="component" value="Unassembled WGS sequence"/>
</dbReference>
<reference evidence="1 2" key="1">
    <citation type="journal article" date="2022" name="bioRxiv">
        <title>Genomics of Preaxostyla Flagellates Illuminates Evolutionary Transitions and the Path Towards Mitochondrial Loss.</title>
        <authorList>
            <person name="Novak L.V.F."/>
            <person name="Treitli S.C."/>
            <person name="Pyrih J."/>
            <person name="Halakuc P."/>
            <person name="Pipaliya S.V."/>
            <person name="Vacek V."/>
            <person name="Brzon O."/>
            <person name="Soukal P."/>
            <person name="Eme L."/>
            <person name="Dacks J.B."/>
            <person name="Karnkowska A."/>
            <person name="Elias M."/>
            <person name="Hampl V."/>
        </authorList>
    </citation>
    <scope>NUCLEOTIDE SEQUENCE [LARGE SCALE GENOMIC DNA]</scope>
    <source>
        <strain evidence="1">NAU3</strain>
        <tissue evidence="1">Gut</tissue>
    </source>
</reference>